<reference evidence="2 3" key="1">
    <citation type="journal article" date="2019" name="G3 (Bethesda)">
        <title>Sequencing of a Wild Apple (Malus baccata) Genome Unravels the Differences Between Cultivated and Wild Apple Species Regarding Disease Resistance and Cold Tolerance.</title>
        <authorList>
            <person name="Chen X."/>
        </authorList>
    </citation>
    <scope>NUCLEOTIDE SEQUENCE [LARGE SCALE GENOMIC DNA]</scope>
    <source>
        <strain evidence="3">cv. Shandingzi</strain>
        <tissue evidence="2">Leaves</tissue>
    </source>
</reference>
<keyword evidence="3" id="KW-1185">Reference proteome</keyword>
<sequence length="245" mass="27998">MPQLSAWRVRRNAMLRERKRFEAIELQKLRKTATRRCRNCSTPYRDQNPGGGRFMCSYRGHLSKRPVLDLPEVPGMGLSKSGIIQDLVGKGGKILNGKAWSEHGWMQGQDWSENGNWVNGSVGGKSSYWRKDGSSVFGGDESCLAEKSYSGVVNFACKLLTFFFLSVRWLWRKLFSRSTSDDASDGDHKGLGKRGENGANLNESRGEKARRKAEEKRQAKIEKELFIKEIHKKKKKKKKEKKRIE</sequence>
<proteinExistence type="predicted"/>
<dbReference type="STRING" id="106549.A0A540KUC1"/>
<feature type="region of interest" description="Disordered" evidence="1">
    <location>
        <begin position="226"/>
        <end position="245"/>
    </location>
</feature>
<gene>
    <name evidence="2" type="ORF">C1H46_036650</name>
</gene>
<feature type="region of interest" description="Disordered" evidence="1">
    <location>
        <begin position="178"/>
        <end position="218"/>
    </location>
</feature>
<name>A0A540KUC1_MALBA</name>
<protein>
    <submittedName>
        <fullName evidence="2">Uncharacterized protein</fullName>
    </submittedName>
</protein>
<feature type="compositionally biased region" description="Basic and acidic residues" evidence="1">
    <location>
        <begin position="185"/>
        <end position="196"/>
    </location>
</feature>
<comment type="caution">
    <text evidence="2">The sequence shown here is derived from an EMBL/GenBank/DDBJ whole genome shotgun (WGS) entry which is preliminary data.</text>
</comment>
<dbReference type="EMBL" id="VIEB01000942">
    <property type="protein sequence ID" value="TQD77820.1"/>
    <property type="molecule type" value="Genomic_DNA"/>
</dbReference>
<feature type="compositionally biased region" description="Basic residues" evidence="1">
    <location>
        <begin position="230"/>
        <end position="245"/>
    </location>
</feature>
<accession>A0A540KUC1</accession>
<evidence type="ECO:0000313" key="2">
    <source>
        <dbReference type="EMBL" id="TQD77820.1"/>
    </source>
</evidence>
<evidence type="ECO:0000313" key="3">
    <source>
        <dbReference type="Proteomes" id="UP000315295"/>
    </source>
</evidence>
<dbReference type="Proteomes" id="UP000315295">
    <property type="component" value="Unassembled WGS sequence"/>
</dbReference>
<evidence type="ECO:0000256" key="1">
    <source>
        <dbReference type="SAM" id="MobiDB-lite"/>
    </source>
</evidence>
<dbReference type="AlphaFoldDB" id="A0A540KUC1"/>
<feature type="compositionally biased region" description="Basic and acidic residues" evidence="1">
    <location>
        <begin position="204"/>
        <end position="218"/>
    </location>
</feature>
<organism evidence="2 3">
    <name type="scientific">Malus baccata</name>
    <name type="common">Siberian crab apple</name>
    <name type="synonym">Pyrus baccata</name>
    <dbReference type="NCBI Taxonomy" id="106549"/>
    <lineage>
        <taxon>Eukaryota</taxon>
        <taxon>Viridiplantae</taxon>
        <taxon>Streptophyta</taxon>
        <taxon>Embryophyta</taxon>
        <taxon>Tracheophyta</taxon>
        <taxon>Spermatophyta</taxon>
        <taxon>Magnoliopsida</taxon>
        <taxon>eudicotyledons</taxon>
        <taxon>Gunneridae</taxon>
        <taxon>Pentapetalae</taxon>
        <taxon>rosids</taxon>
        <taxon>fabids</taxon>
        <taxon>Rosales</taxon>
        <taxon>Rosaceae</taxon>
        <taxon>Amygdaloideae</taxon>
        <taxon>Maleae</taxon>
        <taxon>Malus</taxon>
    </lineage>
</organism>